<reference evidence="3 4" key="1">
    <citation type="submission" date="2014-06" db="EMBL/GenBank/DDBJ databases">
        <title>Whole Genome Sequences of Three Symbiotic Endozoicomonas Bacteria.</title>
        <authorList>
            <person name="Neave M.J."/>
            <person name="Apprill A."/>
            <person name="Voolstra C.R."/>
        </authorList>
    </citation>
    <scope>NUCLEOTIDE SEQUENCE [LARGE SCALE GENOMIC DNA]</scope>
    <source>
        <strain evidence="3 4">DSM 25634</strain>
    </source>
</reference>
<keyword evidence="4" id="KW-1185">Reference proteome</keyword>
<dbReference type="STRING" id="1137799.GZ78_16280"/>
<dbReference type="AlphaFoldDB" id="A0A081NFY5"/>
<evidence type="ECO:0000313" key="3">
    <source>
        <dbReference type="EMBL" id="KEQ17358.1"/>
    </source>
</evidence>
<evidence type="ECO:0000313" key="4">
    <source>
        <dbReference type="Proteomes" id="UP000028073"/>
    </source>
</evidence>
<feature type="transmembrane region" description="Helical" evidence="2">
    <location>
        <begin position="33"/>
        <end position="51"/>
    </location>
</feature>
<keyword evidence="2" id="KW-0812">Transmembrane</keyword>
<protein>
    <submittedName>
        <fullName evidence="3">Uncharacterized protein</fullName>
    </submittedName>
</protein>
<sequence>MDRLKIQKERLNYPGSLLKNDTVWQGGHIMKKLLTGFVFILAVLGLGLTVANEMDLFDEQDEPESRQYDSDDLYQNETASYPGQYSESDEYEEDEDDDYDDDEYDDDSDQDDLQ</sequence>
<accession>A0A081NFY5</accession>
<dbReference type="EMBL" id="JOKH01000003">
    <property type="protein sequence ID" value="KEQ17358.1"/>
    <property type="molecule type" value="Genomic_DNA"/>
</dbReference>
<evidence type="ECO:0000256" key="2">
    <source>
        <dbReference type="SAM" id="Phobius"/>
    </source>
</evidence>
<comment type="caution">
    <text evidence="3">The sequence shown here is derived from an EMBL/GenBank/DDBJ whole genome shotgun (WGS) entry which is preliminary data.</text>
</comment>
<feature type="compositionally biased region" description="Acidic residues" evidence="1">
    <location>
        <begin position="87"/>
        <end position="114"/>
    </location>
</feature>
<keyword evidence="2" id="KW-1133">Transmembrane helix</keyword>
<organism evidence="3 4">
    <name type="scientific">Endozoicomonas numazuensis</name>
    <dbReference type="NCBI Taxonomy" id="1137799"/>
    <lineage>
        <taxon>Bacteria</taxon>
        <taxon>Pseudomonadati</taxon>
        <taxon>Pseudomonadota</taxon>
        <taxon>Gammaproteobacteria</taxon>
        <taxon>Oceanospirillales</taxon>
        <taxon>Endozoicomonadaceae</taxon>
        <taxon>Endozoicomonas</taxon>
    </lineage>
</organism>
<feature type="region of interest" description="Disordered" evidence="1">
    <location>
        <begin position="59"/>
        <end position="114"/>
    </location>
</feature>
<name>A0A081NFY5_9GAMM</name>
<feature type="compositionally biased region" description="Polar residues" evidence="1">
    <location>
        <begin position="73"/>
        <end position="83"/>
    </location>
</feature>
<evidence type="ECO:0000256" key="1">
    <source>
        <dbReference type="SAM" id="MobiDB-lite"/>
    </source>
</evidence>
<proteinExistence type="predicted"/>
<gene>
    <name evidence="3" type="ORF">GZ78_16280</name>
</gene>
<dbReference type="Proteomes" id="UP000028073">
    <property type="component" value="Unassembled WGS sequence"/>
</dbReference>
<keyword evidence="2" id="KW-0472">Membrane</keyword>